<evidence type="ECO:0000313" key="2">
    <source>
        <dbReference type="EMBL" id="KAF2113674.1"/>
    </source>
</evidence>
<dbReference type="AlphaFoldDB" id="A0A6A5Z3M9"/>
<reference evidence="2" key="1">
    <citation type="journal article" date="2020" name="Stud. Mycol.">
        <title>101 Dothideomycetes genomes: a test case for predicting lifestyles and emergence of pathogens.</title>
        <authorList>
            <person name="Haridas S."/>
            <person name="Albert R."/>
            <person name="Binder M."/>
            <person name="Bloem J."/>
            <person name="Labutti K."/>
            <person name="Salamov A."/>
            <person name="Andreopoulos B."/>
            <person name="Baker S."/>
            <person name="Barry K."/>
            <person name="Bills G."/>
            <person name="Bluhm B."/>
            <person name="Cannon C."/>
            <person name="Castanera R."/>
            <person name="Culley D."/>
            <person name="Daum C."/>
            <person name="Ezra D."/>
            <person name="Gonzalez J."/>
            <person name="Henrissat B."/>
            <person name="Kuo A."/>
            <person name="Liang C."/>
            <person name="Lipzen A."/>
            <person name="Lutzoni F."/>
            <person name="Magnuson J."/>
            <person name="Mondo S."/>
            <person name="Nolan M."/>
            <person name="Ohm R."/>
            <person name="Pangilinan J."/>
            <person name="Park H.-J."/>
            <person name="Ramirez L."/>
            <person name="Alfaro M."/>
            <person name="Sun H."/>
            <person name="Tritt A."/>
            <person name="Yoshinaga Y."/>
            <person name="Zwiers L.-H."/>
            <person name="Turgeon B."/>
            <person name="Goodwin S."/>
            <person name="Spatafora J."/>
            <person name="Crous P."/>
            <person name="Grigoriev I."/>
        </authorList>
    </citation>
    <scope>NUCLEOTIDE SEQUENCE</scope>
    <source>
        <strain evidence="2">CBS 627.86</strain>
    </source>
</reference>
<name>A0A6A5Z3M9_9PLEO</name>
<keyword evidence="1" id="KW-0472">Membrane</keyword>
<proteinExistence type="predicted"/>
<keyword evidence="1" id="KW-1133">Transmembrane helix</keyword>
<feature type="transmembrane region" description="Helical" evidence="1">
    <location>
        <begin position="47"/>
        <end position="68"/>
    </location>
</feature>
<keyword evidence="3" id="KW-1185">Reference proteome</keyword>
<dbReference type="PANTHER" id="PTHR35394">
    <property type="entry name" value="DUF3176 DOMAIN-CONTAINING PROTEIN"/>
    <property type="match status" value="1"/>
</dbReference>
<protein>
    <submittedName>
        <fullName evidence="2">Uncharacterized protein</fullName>
    </submittedName>
</protein>
<dbReference type="OrthoDB" id="5376804at2759"/>
<dbReference type="Proteomes" id="UP000799770">
    <property type="component" value="Unassembled WGS sequence"/>
</dbReference>
<dbReference type="PANTHER" id="PTHR35394:SF5">
    <property type="entry name" value="DUF3176 DOMAIN-CONTAINING PROTEIN"/>
    <property type="match status" value="1"/>
</dbReference>
<dbReference type="Pfam" id="PF11374">
    <property type="entry name" value="DUF3176"/>
    <property type="match status" value="1"/>
</dbReference>
<accession>A0A6A5Z3M9</accession>
<evidence type="ECO:0000256" key="1">
    <source>
        <dbReference type="SAM" id="Phobius"/>
    </source>
</evidence>
<dbReference type="EMBL" id="ML977327">
    <property type="protein sequence ID" value="KAF2113674.1"/>
    <property type="molecule type" value="Genomic_DNA"/>
</dbReference>
<keyword evidence="1" id="KW-0812">Transmembrane</keyword>
<feature type="transmembrane region" description="Helical" evidence="1">
    <location>
        <begin position="526"/>
        <end position="548"/>
    </location>
</feature>
<sequence>MASATSSKDEGDCSSPPYSSVSVASTHARAGKSQDALSRIWRRCDRWWEAGGLALSILSTFAIVAILARMSNESLSYWWFPMQINSLVALFSTITKSALLVTVAEGLGQLKWLHFEHRRPLSHLQAFDDASRGPWGAFMFFWRTRGTTTLSAAGALIAILAPFTDPFVQQVVEFSSRNVALSNLTGSVIAADSWLTMPSVGTNGMNSQWKFNTGVLSLLDPAAASITNRFDAYCPTSHCTIPSFSSLAVCSICEKVNVTGSEHLNFTFTITVNADSGSPNLTLYYSSHSEFSKTLKTYSPADLARASIASQVWYFVPSSISPTNLDYYPPLLFQSMVGLAEDICNTTTRTKFNAVGSADARSFIYHETIASFAGGALYSGKQPSDADDPCQAIHIQLTKCHIDFCVQQYQDTVIENGIIRFGDKKSLPLIETNMTDLSSIYFFSPDTNTTFAVSGDVRDKIINMPFSFPYSDSVFTDYIISTDQMPQLMDAFATYITNIFATRRNPDARNVTGAAYGPDLYVRVRWPWLIMPLSMVIFTGAFLINTITQSRRRPYRYKSSIVALLLHGLDGWTDKELEGLEIKNSANSHSLTRAARTMQVALQKNEAGRLKFIKED</sequence>
<dbReference type="InterPro" id="IPR021514">
    <property type="entry name" value="DUF3176"/>
</dbReference>
<gene>
    <name evidence="2" type="ORF">BDV96DRAFT_688637</name>
</gene>
<evidence type="ECO:0000313" key="3">
    <source>
        <dbReference type="Proteomes" id="UP000799770"/>
    </source>
</evidence>
<organism evidence="2 3">
    <name type="scientific">Lophiotrema nucula</name>
    <dbReference type="NCBI Taxonomy" id="690887"/>
    <lineage>
        <taxon>Eukaryota</taxon>
        <taxon>Fungi</taxon>
        <taxon>Dikarya</taxon>
        <taxon>Ascomycota</taxon>
        <taxon>Pezizomycotina</taxon>
        <taxon>Dothideomycetes</taxon>
        <taxon>Pleosporomycetidae</taxon>
        <taxon>Pleosporales</taxon>
        <taxon>Lophiotremataceae</taxon>
        <taxon>Lophiotrema</taxon>
    </lineage>
</organism>